<accession>D3V998</accession>
<evidence type="ECO:0000313" key="2">
    <source>
        <dbReference type="Proteomes" id="UP000008075"/>
    </source>
</evidence>
<dbReference type="Pfam" id="PF02413">
    <property type="entry name" value="Caudo_TAP"/>
    <property type="match status" value="1"/>
</dbReference>
<dbReference type="KEGG" id="xne:XNC1_3400"/>
<dbReference type="Proteomes" id="UP000008075">
    <property type="component" value="Chromosome"/>
</dbReference>
<evidence type="ECO:0008006" key="3">
    <source>
        <dbReference type="Google" id="ProtNLM"/>
    </source>
</evidence>
<gene>
    <name evidence="1" type="ordered locus">XNC1_3400</name>
</gene>
<keyword evidence="2" id="KW-1185">Reference proteome</keyword>
<reference evidence="1 2" key="1">
    <citation type="journal article" date="2011" name="PLoS ONE">
        <title>The entomopathogenic bacterial endosymbionts xenorhabdus and photorhabdus: convergent lifestyles from divergent genomes.</title>
        <authorList>
            <person name="Chaston J.M."/>
            <person name="Suen G."/>
            <person name="Tucker S.L."/>
            <person name="Andersen A.W."/>
            <person name="Bhasin A."/>
            <person name="Bode E."/>
            <person name="Bode H.B."/>
            <person name="Brachmann A.O."/>
            <person name="Cowles C.E."/>
            <person name="Cowles K.N."/>
            <person name="Darby C."/>
            <person name="de Leon L."/>
            <person name="Drace K."/>
            <person name="Du Z."/>
            <person name="Givaudan A."/>
            <person name="Herbert Tran E.E."/>
            <person name="Jewell K.A."/>
            <person name="Knack J.J."/>
            <person name="Krasomil-Osterfeld K.C."/>
            <person name="Kukor R."/>
            <person name="Lanois A."/>
            <person name="Latreille P."/>
            <person name="Leimgruber N.K."/>
            <person name="Lipke C.M."/>
            <person name="Liu R."/>
            <person name="Lu X."/>
            <person name="Martens E.C."/>
            <person name="Marri P.R."/>
            <person name="Medigue C."/>
            <person name="Menard M.L."/>
            <person name="Miller N.M."/>
            <person name="Morales-Soto N."/>
            <person name="Norton S."/>
            <person name="Ogier J.C."/>
            <person name="Orchard S.S."/>
            <person name="Park D."/>
            <person name="Park Y."/>
            <person name="Qurollo B.A."/>
            <person name="Sugar D.R."/>
            <person name="Richards G.R."/>
            <person name="Rouy Z."/>
            <person name="Slominski B."/>
            <person name="Slominski K."/>
            <person name="Snyder H."/>
            <person name="Tjaden B.C."/>
            <person name="van der Hoeven R."/>
            <person name="Welch R.D."/>
            <person name="Wheeler C."/>
            <person name="Xiang B."/>
            <person name="Barbazuk B."/>
            <person name="Gaudriault S."/>
            <person name="Goodner B."/>
            <person name="Slater S.C."/>
            <person name="Forst S."/>
            <person name="Goldman B.S."/>
            <person name="Goodrich-Blair H."/>
        </authorList>
    </citation>
    <scope>NUCLEOTIDE SEQUENCE [LARGE SCALE GENOMIC DNA]</scope>
    <source>
        <strain evidence="2">ATCC 19061 / DSM 3370 / CCUG 14189 / LMG 1036 / NCIMB 9965 / AN6</strain>
    </source>
</reference>
<dbReference type="InterPro" id="IPR003458">
    <property type="entry name" value="Phage_T4_Gp38_tail_assem"/>
</dbReference>
<dbReference type="PANTHER" id="PTHR34413:SF2">
    <property type="entry name" value="PROPHAGE TAIL FIBER ASSEMBLY PROTEIN HOMOLOG TFAE-RELATED"/>
    <property type="match status" value="1"/>
</dbReference>
<dbReference type="InterPro" id="IPR051220">
    <property type="entry name" value="TFA_Chaperone"/>
</dbReference>
<evidence type="ECO:0000313" key="1">
    <source>
        <dbReference type="EMBL" id="CBJ91448.1"/>
    </source>
</evidence>
<dbReference type="EMBL" id="FN667742">
    <property type="protein sequence ID" value="CBJ91448.1"/>
    <property type="molecule type" value="Genomic_DNA"/>
</dbReference>
<dbReference type="STRING" id="406817.XNC1_3400"/>
<dbReference type="PANTHER" id="PTHR34413">
    <property type="entry name" value="PROPHAGE TAIL FIBER ASSEMBLY PROTEIN HOMOLOG TFAE-RELATED-RELATED"/>
    <property type="match status" value="1"/>
</dbReference>
<sequence length="100" mass="11708">MPEGYTDLMPRTRFDNWDGKQWVTDSAEQQAYEVQQAEYEKRQLLSTATEKIAICQDAIELGMARKEEQAALSVWRKYRVLLNRVDCTTAPDIQWPEQPK</sequence>
<dbReference type="HOGENOM" id="CLU_094206_5_1_6"/>
<dbReference type="eggNOG" id="COG2110">
    <property type="taxonomic scope" value="Bacteria"/>
</dbReference>
<proteinExistence type="predicted"/>
<protein>
    <recommendedName>
        <fullName evidence="3">Tail fiber assembly protein</fullName>
    </recommendedName>
</protein>
<name>D3V998_XENNA</name>
<dbReference type="AlphaFoldDB" id="D3V998"/>
<organism evidence="1 2">
    <name type="scientific">Xenorhabdus nematophila (strain ATCC 19061 / DSM 3370 / CCUG 14189 / LMG 1036 / NCIMB 9965 / AN6)</name>
    <dbReference type="NCBI Taxonomy" id="406817"/>
    <lineage>
        <taxon>Bacteria</taxon>
        <taxon>Pseudomonadati</taxon>
        <taxon>Pseudomonadota</taxon>
        <taxon>Gammaproteobacteria</taxon>
        <taxon>Enterobacterales</taxon>
        <taxon>Morganellaceae</taxon>
        <taxon>Xenorhabdus</taxon>
    </lineage>
</organism>